<reference evidence="1 2" key="1">
    <citation type="journal article" date="2022" name="Plant J.">
        <title>Chromosome-level genome of Camellia lanceoleosa provides a valuable resource for understanding genome evolution and self-incompatibility.</title>
        <authorList>
            <person name="Gong W."/>
            <person name="Xiao S."/>
            <person name="Wang L."/>
            <person name="Liao Z."/>
            <person name="Chang Y."/>
            <person name="Mo W."/>
            <person name="Hu G."/>
            <person name="Li W."/>
            <person name="Zhao G."/>
            <person name="Zhu H."/>
            <person name="Hu X."/>
            <person name="Ji K."/>
            <person name="Xiang X."/>
            <person name="Song Q."/>
            <person name="Yuan D."/>
            <person name="Jin S."/>
            <person name="Zhang L."/>
        </authorList>
    </citation>
    <scope>NUCLEOTIDE SEQUENCE [LARGE SCALE GENOMIC DNA]</scope>
    <source>
        <strain evidence="1">SQ_2022a</strain>
    </source>
</reference>
<gene>
    <name evidence="1" type="ORF">LOK49_LG01G03090</name>
</gene>
<protein>
    <submittedName>
        <fullName evidence="1">Transcription factor bHLH25</fullName>
    </submittedName>
</protein>
<proteinExistence type="predicted"/>
<accession>A0ACC0J4U2</accession>
<dbReference type="Proteomes" id="UP001060215">
    <property type="component" value="Chromosome 1"/>
</dbReference>
<evidence type="ECO:0000313" key="2">
    <source>
        <dbReference type="Proteomes" id="UP001060215"/>
    </source>
</evidence>
<organism evidence="1 2">
    <name type="scientific">Camellia lanceoleosa</name>
    <dbReference type="NCBI Taxonomy" id="1840588"/>
    <lineage>
        <taxon>Eukaryota</taxon>
        <taxon>Viridiplantae</taxon>
        <taxon>Streptophyta</taxon>
        <taxon>Embryophyta</taxon>
        <taxon>Tracheophyta</taxon>
        <taxon>Spermatophyta</taxon>
        <taxon>Magnoliopsida</taxon>
        <taxon>eudicotyledons</taxon>
        <taxon>Gunneridae</taxon>
        <taxon>Pentapetalae</taxon>
        <taxon>asterids</taxon>
        <taxon>Ericales</taxon>
        <taxon>Theaceae</taxon>
        <taxon>Camellia</taxon>
    </lineage>
</organism>
<comment type="caution">
    <text evidence="1">The sequence shown here is derived from an EMBL/GenBank/DDBJ whole genome shotgun (WGS) entry which is preliminary data.</text>
</comment>
<sequence>MDTSPAKWLSEMGMEEPAVIHQCQMNSLNHSVHEIISLSSETYSTTSYPYFYPKSTPFQTSQMASSMIAKPEAKQLKPNDWNSHKNNEKFKPLNPRAFSSSSSSSKFISFANSNAAPPDCSKQLHGNVNCTLKSKPKSNTNMKFSFILSQNSNENPLEFGGVETQRVCTTNTTTTRTPLQAQDHVVAERKRREKLSQRFIALSALVPGLKKVLLHYVCTQVLPEVAVRVSENYVIVRIQCEKQNRFIAKIFSEMEKLHLIVINSSVIPFGHSILSINIIAQMDPQFSVIANDLAKSLRSAIQDVLISPPAE</sequence>
<evidence type="ECO:0000313" key="1">
    <source>
        <dbReference type="EMBL" id="KAI8031251.1"/>
    </source>
</evidence>
<dbReference type="EMBL" id="CM045758">
    <property type="protein sequence ID" value="KAI8031251.1"/>
    <property type="molecule type" value="Genomic_DNA"/>
</dbReference>
<name>A0ACC0J4U2_9ERIC</name>
<keyword evidence="2" id="KW-1185">Reference proteome</keyword>